<dbReference type="EMBL" id="OU594957">
    <property type="protein sequence ID" value="CAG9282048.1"/>
    <property type="molecule type" value="Genomic_DNA"/>
</dbReference>
<organism evidence="1">
    <name type="scientific">Phaeodactylum tricornutum</name>
    <name type="common">Diatom</name>
    <dbReference type="NCBI Taxonomy" id="2850"/>
    <lineage>
        <taxon>Eukaryota</taxon>
        <taxon>Sar</taxon>
        <taxon>Stramenopiles</taxon>
        <taxon>Ochrophyta</taxon>
        <taxon>Bacillariophyta</taxon>
        <taxon>Bacillariophyceae</taxon>
        <taxon>Bacillariophycidae</taxon>
        <taxon>Naviculales</taxon>
        <taxon>Phaeodactylaceae</taxon>
        <taxon>Phaeodactylum</taxon>
    </lineage>
</organism>
<gene>
    <name evidence="1" type="ORF">PTTT1_LOCUS18387</name>
</gene>
<reference evidence="1" key="1">
    <citation type="submission" date="2022-02" db="EMBL/GenBank/DDBJ databases">
        <authorList>
            <person name="Giguere J D."/>
        </authorList>
    </citation>
    <scope>NUCLEOTIDE SEQUENCE</scope>
    <source>
        <strain evidence="1">CCAP 1055/1</strain>
    </source>
</reference>
<dbReference type="AlphaFoldDB" id="A0A8J9TB37"/>
<protein>
    <submittedName>
        <fullName evidence="1">Uncharacterized protein</fullName>
    </submittedName>
</protein>
<proteinExistence type="predicted"/>
<dbReference type="Proteomes" id="UP000836788">
    <property type="component" value="Chromosome 16"/>
</dbReference>
<evidence type="ECO:0000313" key="1">
    <source>
        <dbReference type="EMBL" id="CAG9282048.1"/>
    </source>
</evidence>
<sequence length="76" mass="8449">MSLSRRYDAGHEKRKTTDVGEFDFEVGRVYSGELSYVGASIAVSGSIHIIDEKLGNEEVGFFNLIDTTSSRRNMDS</sequence>
<accession>A0A8J9TB37</accession>
<name>A0A8J9TB37_PHATR</name>